<dbReference type="RefSeq" id="WP_014911215.1">
    <property type="nucleotide sequence ID" value="NZ_JAYMRS010000001.1"/>
</dbReference>
<protein>
    <recommendedName>
        <fullName evidence="3">Secreted protein</fullName>
    </recommendedName>
</protein>
<accession>A0ABV5DRE5</accession>
<evidence type="ECO:0000313" key="2">
    <source>
        <dbReference type="Proteomes" id="UP001585053"/>
    </source>
</evidence>
<reference evidence="1 2" key="1">
    <citation type="submission" date="2024-01" db="EMBL/GenBank/DDBJ databases">
        <title>Genome mining of biosynthetic gene clusters to explore secondary metabolites of Streptomyces sp.</title>
        <authorList>
            <person name="Baig A."/>
            <person name="Ajitkumar Shintre N."/>
            <person name="Kumar H."/>
            <person name="Anbarasu A."/>
            <person name="Ramaiah S."/>
        </authorList>
    </citation>
    <scope>NUCLEOTIDE SEQUENCE [LARGE SCALE GENOMIC DNA]</scope>
    <source>
        <strain evidence="1 2">A01</strain>
    </source>
</reference>
<dbReference type="Proteomes" id="UP001585053">
    <property type="component" value="Unassembled WGS sequence"/>
</dbReference>
<comment type="caution">
    <text evidence="1">The sequence shown here is derived from an EMBL/GenBank/DDBJ whole genome shotgun (WGS) entry which is preliminary data.</text>
</comment>
<sequence length="72" mass="8008">MTERHRLVVPCSGFLVLALLSTSGVFVERLVNCTATGPPPRITAAATCSGERIRKSRGHVPRWRRPPYCTHH</sequence>
<evidence type="ECO:0000313" key="1">
    <source>
        <dbReference type="EMBL" id="MFB8767152.1"/>
    </source>
</evidence>
<proteinExistence type="predicted"/>
<name>A0ABV5DRE5_9ACTN</name>
<dbReference type="EMBL" id="JAYMRS010000001">
    <property type="protein sequence ID" value="MFB8767152.1"/>
    <property type="molecule type" value="Genomic_DNA"/>
</dbReference>
<keyword evidence="2" id="KW-1185">Reference proteome</keyword>
<gene>
    <name evidence="1" type="ORF">VSQ78_05515</name>
</gene>
<organism evidence="1 2">
    <name type="scientific">Nocardiopsis alba</name>
    <dbReference type="NCBI Taxonomy" id="53437"/>
    <lineage>
        <taxon>Bacteria</taxon>
        <taxon>Bacillati</taxon>
        <taxon>Actinomycetota</taxon>
        <taxon>Actinomycetes</taxon>
        <taxon>Streptosporangiales</taxon>
        <taxon>Nocardiopsidaceae</taxon>
        <taxon>Nocardiopsis</taxon>
    </lineage>
</organism>
<evidence type="ECO:0008006" key="3">
    <source>
        <dbReference type="Google" id="ProtNLM"/>
    </source>
</evidence>